<dbReference type="AlphaFoldDB" id="A0AAD3S8C5"/>
<feature type="compositionally biased region" description="Polar residues" evidence="1">
    <location>
        <begin position="1"/>
        <end position="18"/>
    </location>
</feature>
<feature type="compositionally biased region" description="Polar residues" evidence="1">
    <location>
        <begin position="35"/>
        <end position="47"/>
    </location>
</feature>
<protein>
    <submittedName>
        <fullName evidence="2">Uncharacterized protein</fullName>
    </submittedName>
</protein>
<gene>
    <name evidence="2" type="ORF">Nepgr_008046</name>
</gene>
<comment type="caution">
    <text evidence="2">The sequence shown here is derived from an EMBL/GenBank/DDBJ whole genome shotgun (WGS) entry which is preliminary data.</text>
</comment>
<evidence type="ECO:0000256" key="1">
    <source>
        <dbReference type="SAM" id="MobiDB-lite"/>
    </source>
</evidence>
<name>A0AAD3S8C5_NEPGR</name>
<accession>A0AAD3S8C5</accession>
<feature type="region of interest" description="Disordered" evidence="1">
    <location>
        <begin position="1"/>
        <end position="87"/>
    </location>
</feature>
<sequence length="133" mass="14535">MHRSSGASIRSTISAPTKQRQKGPGFQPIHLHQPASMSSWQPTSEISESVEDIQRCPAISARPIFKSTPTKTFSSEQSMYSKEAPPTSLATLHTVSAPHKPGSEKEAKNRQDLAHSHIHTAFHASKEEATRPA</sequence>
<evidence type="ECO:0000313" key="2">
    <source>
        <dbReference type="EMBL" id="GMH06206.1"/>
    </source>
</evidence>
<dbReference type="Proteomes" id="UP001279734">
    <property type="component" value="Unassembled WGS sequence"/>
</dbReference>
<reference evidence="2" key="1">
    <citation type="submission" date="2023-05" db="EMBL/GenBank/DDBJ databases">
        <title>Nepenthes gracilis genome sequencing.</title>
        <authorList>
            <person name="Fukushima K."/>
        </authorList>
    </citation>
    <scope>NUCLEOTIDE SEQUENCE</scope>
    <source>
        <strain evidence="2">SING2019-196</strain>
    </source>
</reference>
<dbReference type="EMBL" id="BSYO01000006">
    <property type="protein sequence ID" value="GMH06206.1"/>
    <property type="molecule type" value="Genomic_DNA"/>
</dbReference>
<feature type="compositionally biased region" description="Polar residues" evidence="1">
    <location>
        <begin position="67"/>
        <end position="80"/>
    </location>
</feature>
<organism evidence="2 3">
    <name type="scientific">Nepenthes gracilis</name>
    <name type="common">Slender pitcher plant</name>
    <dbReference type="NCBI Taxonomy" id="150966"/>
    <lineage>
        <taxon>Eukaryota</taxon>
        <taxon>Viridiplantae</taxon>
        <taxon>Streptophyta</taxon>
        <taxon>Embryophyta</taxon>
        <taxon>Tracheophyta</taxon>
        <taxon>Spermatophyta</taxon>
        <taxon>Magnoliopsida</taxon>
        <taxon>eudicotyledons</taxon>
        <taxon>Gunneridae</taxon>
        <taxon>Pentapetalae</taxon>
        <taxon>Caryophyllales</taxon>
        <taxon>Nepenthaceae</taxon>
        <taxon>Nepenthes</taxon>
    </lineage>
</organism>
<keyword evidence="3" id="KW-1185">Reference proteome</keyword>
<proteinExistence type="predicted"/>
<evidence type="ECO:0000313" key="3">
    <source>
        <dbReference type="Proteomes" id="UP001279734"/>
    </source>
</evidence>